<sequence>MKYIGLLFVLIIASACQNEATSEDQQTHNALNEELMLLQSEHNYLSAYLTELNADDNDEQTEAESDGYDAQIETFIDLIIPELSSIATVLDETETHSIALAYSTVNTHIQSINNSVTQLQAEIEGMSLSESQEIHFDDFQSTNNELVETLELLRRGVETNDINQVNEAIESLNQFSNKY</sequence>
<evidence type="ECO:0000313" key="2">
    <source>
        <dbReference type="Proteomes" id="UP000243605"/>
    </source>
</evidence>
<keyword evidence="2" id="KW-1185">Reference proteome</keyword>
<dbReference type="PROSITE" id="PS51257">
    <property type="entry name" value="PROKAR_LIPOPROTEIN"/>
    <property type="match status" value="1"/>
</dbReference>
<organism evidence="1 2">
    <name type="scientific">Aliicoccus persicus</name>
    <dbReference type="NCBI Taxonomy" id="930138"/>
    <lineage>
        <taxon>Bacteria</taxon>
        <taxon>Bacillati</taxon>
        <taxon>Bacillota</taxon>
        <taxon>Bacilli</taxon>
        <taxon>Bacillales</taxon>
        <taxon>Staphylococcaceae</taxon>
        <taxon>Aliicoccus</taxon>
    </lineage>
</organism>
<dbReference type="EMBL" id="FOIT01000001">
    <property type="protein sequence ID" value="SEV84391.1"/>
    <property type="molecule type" value="Genomic_DNA"/>
</dbReference>
<dbReference type="RefSeq" id="WP_091473431.1">
    <property type="nucleotide sequence ID" value="NZ_FOIT01000001.1"/>
</dbReference>
<evidence type="ECO:0000313" key="1">
    <source>
        <dbReference type="EMBL" id="SEV84391.1"/>
    </source>
</evidence>
<gene>
    <name evidence="1" type="ORF">SAMN05192557_0420</name>
</gene>
<reference evidence="1 2" key="1">
    <citation type="submission" date="2016-10" db="EMBL/GenBank/DDBJ databases">
        <authorList>
            <person name="Varghese N."/>
            <person name="Submissions S."/>
        </authorList>
    </citation>
    <scope>NUCLEOTIDE SEQUENCE [LARGE SCALE GENOMIC DNA]</scope>
    <source>
        <strain evidence="1 2">IBRC-M10081</strain>
    </source>
</reference>
<dbReference type="AlphaFoldDB" id="A0A662Z1A8"/>
<name>A0A662Z1A8_9STAP</name>
<proteinExistence type="predicted"/>
<accession>A0A662Z1A8</accession>
<protein>
    <submittedName>
        <fullName evidence="1">Uncharacterized protein</fullName>
    </submittedName>
</protein>
<dbReference type="Proteomes" id="UP000243605">
    <property type="component" value="Unassembled WGS sequence"/>
</dbReference>